<dbReference type="PANTHER" id="PTHR46124">
    <property type="entry name" value="D-AMINOACYL-TRNA DEACYLASE"/>
    <property type="match status" value="1"/>
</dbReference>
<feature type="binding site" evidence="4">
    <location>
        <position position="205"/>
    </location>
    <ligand>
        <name>a divalent metal cation</name>
        <dbReference type="ChEBI" id="CHEBI:60240"/>
        <label>1</label>
    </ligand>
</feature>
<evidence type="ECO:0000256" key="2">
    <source>
        <dbReference type="ARBA" id="ARBA00022723"/>
    </source>
</evidence>
<keyword evidence="3" id="KW-0378">Hydrolase</keyword>
<dbReference type="SUPFAM" id="SSF51556">
    <property type="entry name" value="Metallo-dependent hydrolases"/>
    <property type="match status" value="1"/>
</dbReference>
<evidence type="ECO:0000313" key="6">
    <source>
        <dbReference type="Proteomes" id="UP000325606"/>
    </source>
</evidence>
<dbReference type="KEGG" id="nik:F5I99_15155"/>
<dbReference type="PIRSF" id="PIRSF005902">
    <property type="entry name" value="DNase_TatD"/>
    <property type="match status" value="1"/>
</dbReference>
<feature type="binding site" evidence="4">
    <location>
        <position position="131"/>
    </location>
    <ligand>
        <name>a divalent metal cation</name>
        <dbReference type="ChEBI" id="CHEBI:60240"/>
        <label>2</label>
    </ligand>
</feature>
<feature type="binding site" evidence="4">
    <location>
        <position position="155"/>
    </location>
    <ligand>
        <name>a divalent metal cation</name>
        <dbReference type="ChEBI" id="CHEBI:60240"/>
        <label>2</label>
    </ligand>
</feature>
<reference evidence="5 6" key="1">
    <citation type="submission" date="2019-09" db="EMBL/GenBank/DDBJ databases">
        <title>Nitrincola iocasae sp. nov., a bacterium isolated from the sediment collected at a cold seep field in South China Sea.</title>
        <authorList>
            <person name="Zhang H."/>
            <person name="Wang H."/>
            <person name="Li C."/>
        </authorList>
    </citation>
    <scope>NUCLEOTIDE SEQUENCE [LARGE SCALE GENOMIC DNA]</scope>
    <source>
        <strain evidence="5 6">KXZD1103</strain>
    </source>
</reference>
<evidence type="ECO:0000256" key="1">
    <source>
        <dbReference type="ARBA" id="ARBA00009275"/>
    </source>
</evidence>
<evidence type="ECO:0000313" key="5">
    <source>
        <dbReference type="EMBL" id="QEW07721.1"/>
    </source>
</evidence>
<feature type="binding site" evidence="4">
    <location>
        <position position="9"/>
    </location>
    <ligand>
        <name>a divalent metal cation</name>
        <dbReference type="ChEBI" id="CHEBI:60240"/>
        <label>1</label>
    </ligand>
</feature>
<accession>A0A5J6LHY1</accession>
<protein>
    <submittedName>
        <fullName evidence="5">TatD family deoxyribonuclease</fullName>
    </submittedName>
</protein>
<sequence length="257" mass="28755">MPLFDSHCHLDFPVFDAQRQALMQQAKVAGISQILVPGVTADNFERVLSLRQRWPEQLTVALGLHPCFIEQHTKHCVERLADALQREADIVAVGEIGLDFRADMAAAEVQVMLLKQQLDLARQHDLPVILHVVKAHERMLSLLKRYRLAGGGVVHAYSGSIEQAREYAKLGFRLGIGGTITYPKARRQQQLAAELPLEWMLLETDAPDMPLYGFTDQPNSPLQVLRVAQQLASLRGISVDQVAEQTLANAMTLFRLH</sequence>
<dbReference type="FunFam" id="3.20.20.140:FF:000005">
    <property type="entry name" value="TatD family hydrolase"/>
    <property type="match status" value="1"/>
</dbReference>
<dbReference type="PROSITE" id="PS01137">
    <property type="entry name" value="TATD_1"/>
    <property type="match status" value="1"/>
</dbReference>
<dbReference type="CDD" id="cd01310">
    <property type="entry name" value="TatD_DNAse"/>
    <property type="match status" value="1"/>
</dbReference>
<dbReference type="Pfam" id="PF01026">
    <property type="entry name" value="TatD_DNase"/>
    <property type="match status" value="1"/>
</dbReference>
<feature type="binding site" evidence="4">
    <location>
        <position position="95"/>
    </location>
    <ligand>
        <name>a divalent metal cation</name>
        <dbReference type="ChEBI" id="CHEBI:60240"/>
        <label>1</label>
    </ligand>
</feature>
<dbReference type="AlphaFoldDB" id="A0A5J6LHY1"/>
<evidence type="ECO:0000256" key="3">
    <source>
        <dbReference type="ARBA" id="ARBA00022801"/>
    </source>
</evidence>
<dbReference type="PANTHER" id="PTHR46124:SF3">
    <property type="entry name" value="HYDROLASE"/>
    <property type="match status" value="1"/>
</dbReference>
<dbReference type="Gene3D" id="3.20.20.140">
    <property type="entry name" value="Metal-dependent hydrolases"/>
    <property type="match status" value="1"/>
</dbReference>
<dbReference type="Proteomes" id="UP000325606">
    <property type="component" value="Chromosome"/>
</dbReference>
<dbReference type="InterPro" id="IPR032466">
    <property type="entry name" value="Metal_Hydrolase"/>
</dbReference>
<comment type="similarity">
    <text evidence="1">Belongs to the metallo-dependent hydrolases superfamily. TatD-type hydrolase family.</text>
</comment>
<dbReference type="RefSeq" id="WP_151057422.1">
    <property type="nucleotide sequence ID" value="NZ_CP044222.1"/>
</dbReference>
<name>A0A5J6LHY1_9GAMM</name>
<feature type="binding site" evidence="4">
    <location>
        <position position="7"/>
    </location>
    <ligand>
        <name>a divalent metal cation</name>
        <dbReference type="ChEBI" id="CHEBI:60240"/>
        <label>1</label>
    </ligand>
</feature>
<gene>
    <name evidence="5" type="ORF">F5I99_15155</name>
</gene>
<dbReference type="GO" id="GO:0005829">
    <property type="term" value="C:cytosol"/>
    <property type="evidence" value="ECO:0007669"/>
    <property type="project" value="TreeGrafter"/>
</dbReference>
<proteinExistence type="inferred from homology"/>
<keyword evidence="6" id="KW-1185">Reference proteome</keyword>
<dbReference type="GO" id="GO:0046872">
    <property type="term" value="F:metal ion binding"/>
    <property type="evidence" value="ECO:0007669"/>
    <property type="project" value="UniProtKB-KW"/>
</dbReference>
<organism evidence="5 6">
    <name type="scientific">Nitrincola iocasae</name>
    <dbReference type="NCBI Taxonomy" id="2614693"/>
    <lineage>
        <taxon>Bacteria</taxon>
        <taxon>Pseudomonadati</taxon>
        <taxon>Pseudomonadota</taxon>
        <taxon>Gammaproteobacteria</taxon>
        <taxon>Oceanospirillales</taxon>
        <taxon>Oceanospirillaceae</taxon>
        <taxon>Nitrincola</taxon>
    </lineage>
</organism>
<evidence type="ECO:0000256" key="4">
    <source>
        <dbReference type="PIRSR" id="PIRSR005902-1"/>
    </source>
</evidence>
<dbReference type="InterPro" id="IPR001130">
    <property type="entry name" value="TatD-like"/>
</dbReference>
<dbReference type="EMBL" id="CP044222">
    <property type="protein sequence ID" value="QEW07721.1"/>
    <property type="molecule type" value="Genomic_DNA"/>
</dbReference>
<dbReference type="InterPro" id="IPR018228">
    <property type="entry name" value="DNase_TatD-rel_CS"/>
</dbReference>
<dbReference type="GO" id="GO:0016788">
    <property type="term" value="F:hydrolase activity, acting on ester bonds"/>
    <property type="evidence" value="ECO:0007669"/>
    <property type="project" value="InterPro"/>
</dbReference>
<keyword evidence="2 4" id="KW-0479">Metal-binding</keyword>